<dbReference type="Proteomes" id="UP000406184">
    <property type="component" value="Unassembled WGS sequence"/>
</dbReference>
<dbReference type="PROSITE" id="PS51257">
    <property type="entry name" value="PROKAR_LIPOPROTEIN"/>
    <property type="match status" value="1"/>
</dbReference>
<evidence type="ECO:0000313" key="3">
    <source>
        <dbReference type="Proteomes" id="UP000406184"/>
    </source>
</evidence>
<keyword evidence="1" id="KW-0732">Signal</keyword>
<dbReference type="SUPFAM" id="SSF63825">
    <property type="entry name" value="YWTD domain"/>
    <property type="match status" value="1"/>
</dbReference>
<accession>A0A564U5M7</accession>
<dbReference type="RefSeq" id="WP_158399214.1">
    <property type="nucleotide sequence ID" value="NZ_CABHMY010000122.1"/>
</dbReference>
<dbReference type="AlphaFoldDB" id="A0A564U5M7"/>
<reference evidence="2 3" key="1">
    <citation type="submission" date="2019-07" db="EMBL/GenBank/DDBJ databases">
        <authorList>
            <person name="Hibberd C M."/>
            <person name="Gehrig L. J."/>
            <person name="Chang H.-W."/>
            <person name="Venkatesh S."/>
        </authorList>
    </citation>
    <scope>NUCLEOTIDE SEQUENCE [LARGE SCALE GENOMIC DNA]</scope>
    <source>
        <strain evidence="2">Faecalibacterium_prausnitzii_JG_BgPS064</strain>
    </source>
</reference>
<feature type="chain" id="PRO_5038371290" evidence="1">
    <location>
        <begin position="22"/>
        <end position="378"/>
    </location>
</feature>
<keyword evidence="3" id="KW-1185">Reference proteome</keyword>
<gene>
    <name evidence="2" type="ORF">FPPS064S07_01017</name>
</gene>
<sequence>MCGFHKAQFLCSLGLAVVLLAGCGTTAASLLASSAPAAASAAAPASEEKMLYTQTATVAAETYQGRQEFETFLARAQRQFLIPALAENLVPQGMDVCDATGILYISGYYSTKGKCSAIVAVDTATGRLMAEYLLKKPGNLPFDGHVGGVAVSDTTLYLSGTKDTEGRPTILAIPLNSLPAEGSHELVVEQSIPVPVSPSFLSFSGGYLWVGNFYHPGADYGLSAGMDYTTENAEGEKLGCYIMGYDMTNGDTGLTVAAGDRYAQPDVVLAAPNKMQGVVVKDGAVTLSQSYGRKNNACLLRYALALDEAPDTALTVNGREVKAYLLDSARQTAALTVMPMTEALADAPDGGIYVLFESGATHYANGTYRTDHVWKIKF</sequence>
<feature type="signal peptide" evidence="1">
    <location>
        <begin position="1"/>
        <end position="21"/>
    </location>
</feature>
<name>A0A564U5M7_9FIRM</name>
<protein>
    <submittedName>
        <fullName evidence="2">Uncharacterized protein</fullName>
    </submittedName>
</protein>
<dbReference type="EMBL" id="CABHMY010000122">
    <property type="protein sequence ID" value="VUX14834.1"/>
    <property type="molecule type" value="Genomic_DNA"/>
</dbReference>
<evidence type="ECO:0000313" key="2">
    <source>
        <dbReference type="EMBL" id="VUX14834.1"/>
    </source>
</evidence>
<proteinExistence type="predicted"/>
<organism evidence="2 3">
    <name type="scientific">Faecalibacterium prausnitzii</name>
    <dbReference type="NCBI Taxonomy" id="853"/>
    <lineage>
        <taxon>Bacteria</taxon>
        <taxon>Bacillati</taxon>
        <taxon>Bacillota</taxon>
        <taxon>Clostridia</taxon>
        <taxon>Eubacteriales</taxon>
        <taxon>Oscillospiraceae</taxon>
        <taxon>Faecalibacterium</taxon>
    </lineage>
</organism>
<evidence type="ECO:0000256" key="1">
    <source>
        <dbReference type="SAM" id="SignalP"/>
    </source>
</evidence>